<dbReference type="GO" id="GO:0032933">
    <property type="term" value="P:SREBP signaling pathway"/>
    <property type="evidence" value="ECO:0007669"/>
    <property type="project" value="InterPro"/>
</dbReference>
<dbReference type="GO" id="GO:0044695">
    <property type="term" value="C:Dsc E3 ubiquitin ligase complex"/>
    <property type="evidence" value="ECO:0007669"/>
    <property type="project" value="InterPro"/>
</dbReference>
<dbReference type="PANTHER" id="PTHR39405:SF1">
    <property type="entry name" value="DSC E3 UBIQUITIN LIGASE COMPLEX SUBUNIT 4"/>
    <property type="match status" value="1"/>
</dbReference>
<dbReference type="InterPro" id="IPR013715">
    <property type="entry name" value="DUF1746"/>
</dbReference>
<dbReference type="AlphaFoldDB" id="A0AAN9UF52"/>
<feature type="compositionally biased region" description="Acidic residues" evidence="1">
    <location>
        <begin position="52"/>
        <end position="74"/>
    </location>
</feature>
<comment type="caution">
    <text evidence="3">The sequence shown here is derived from an EMBL/GenBank/DDBJ whole genome shotgun (WGS) entry which is preliminary data.</text>
</comment>
<evidence type="ECO:0000259" key="2">
    <source>
        <dbReference type="Pfam" id="PF08508"/>
    </source>
</evidence>
<dbReference type="EMBL" id="JAJSPL020000008">
    <property type="protein sequence ID" value="KAK7745300.1"/>
    <property type="molecule type" value="Genomic_DNA"/>
</dbReference>
<accession>A0AAN9UF52</accession>
<evidence type="ECO:0000256" key="1">
    <source>
        <dbReference type="SAM" id="MobiDB-lite"/>
    </source>
</evidence>
<gene>
    <name evidence="3" type="ORF">SLS53_002796</name>
</gene>
<feature type="region of interest" description="Disordered" evidence="1">
    <location>
        <begin position="35"/>
        <end position="104"/>
    </location>
</feature>
<proteinExistence type="predicted"/>
<evidence type="ECO:0000313" key="3">
    <source>
        <dbReference type="EMBL" id="KAK7745300.1"/>
    </source>
</evidence>
<dbReference type="Proteomes" id="UP001320245">
    <property type="component" value="Unassembled WGS sequence"/>
</dbReference>
<keyword evidence="4" id="KW-1185">Reference proteome</keyword>
<feature type="domain" description="DUF1746" evidence="2">
    <location>
        <begin position="121"/>
        <end position="236"/>
    </location>
</feature>
<dbReference type="InterPro" id="IPR038967">
    <property type="entry name" value="Dsc4-like"/>
</dbReference>
<dbReference type="GO" id="GO:0005783">
    <property type="term" value="C:endoplasmic reticulum"/>
    <property type="evidence" value="ECO:0007669"/>
    <property type="project" value="TreeGrafter"/>
</dbReference>
<reference evidence="3 4" key="1">
    <citation type="journal article" date="2023" name="PLoS ONE">
        <title>Cytospora paraplurivora sp. nov. isolated from orchards with fruit tree decline syndrome in Ontario, Canada.</title>
        <authorList>
            <person name="Ilyukhin E."/>
            <person name="Nguyen H.D.T."/>
            <person name="Castle A.J."/>
            <person name="Ellouze W."/>
        </authorList>
    </citation>
    <scope>NUCLEOTIDE SEQUENCE [LARGE SCALE GENOMIC DNA]</scope>
    <source>
        <strain evidence="3 4">FDS-564</strain>
    </source>
</reference>
<name>A0AAN9UF52_9PEZI</name>
<feature type="compositionally biased region" description="Basic residues" evidence="1">
    <location>
        <begin position="84"/>
        <end position="104"/>
    </location>
</feature>
<protein>
    <recommendedName>
        <fullName evidence="2">DUF1746 domain-containing protein</fullName>
    </recommendedName>
</protein>
<organism evidence="3 4">
    <name type="scientific">Cytospora paraplurivora</name>
    <dbReference type="NCBI Taxonomy" id="2898453"/>
    <lineage>
        <taxon>Eukaryota</taxon>
        <taxon>Fungi</taxon>
        <taxon>Dikarya</taxon>
        <taxon>Ascomycota</taxon>
        <taxon>Pezizomycotina</taxon>
        <taxon>Sordariomycetes</taxon>
        <taxon>Sordariomycetidae</taxon>
        <taxon>Diaporthales</taxon>
        <taxon>Cytosporaceae</taxon>
        <taxon>Cytospora</taxon>
    </lineage>
</organism>
<feature type="compositionally biased region" description="Low complexity" evidence="1">
    <location>
        <begin position="35"/>
        <end position="45"/>
    </location>
</feature>
<sequence>MFCFISVGRQVRGCEQDNPIREASLIRCGGAMNDDPTAASSAARSPAHHDDSDSDIDVDVDVDTQTEAEGEVDTGEGSSQRQPRPARRSRNGRRRRSSSRVRRAKAGIEKKLEFMAHLMSSLDVLVFAELCVLYYMDCSFARLAMRSLVQYMYLTPKPEDFLKLMPAPRPQVYTIFGSNAICMLFHLIFALPEATETTRGYLHGGVIIDFVGQKAPTSKFSLILLDGLVLLLQCVMCAVWLEKDRLKTLEITLRSVAAGGFPKRIVPAPGAGTTTEATIADVTPGQDLDAEERGVLRDDPLGAGETNDIEMRPLMNERSSRSSDGGTGHLEARYRRILRSVGGSSNQEEGADRPSLLDVLMSGNGLLANLNVVRSIRTLVAEGTSAASTAGYPLRLTGYTTTLAALAAESQARLERRARLR</sequence>
<dbReference type="Pfam" id="PF08508">
    <property type="entry name" value="DUF1746"/>
    <property type="match status" value="1"/>
</dbReference>
<dbReference type="PANTHER" id="PTHR39405">
    <property type="entry name" value="DSC E3 UBIQUITIN LIGASE COMPLEX SUBUNIT 4"/>
    <property type="match status" value="1"/>
</dbReference>
<evidence type="ECO:0000313" key="4">
    <source>
        <dbReference type="Proteomes" id="UP001320245"/>
    </source>
</evidence>